<evidence type="ECO:0000313" key="4">
    <source>
        <dbReference type="Proteomes" id="UP000434052"/>
    </source>
</evidence>
<name>A0A6P1ZCL8_9BACT</name>
<evidence type="ECO:0000313" key="3">
    <source>
        <dbReference type="EMBL" id="TVM31683.1"/>
    </source>
</evidence>
<dbReference type="Proteomes" id="UP000503251">
    <property type="component" value="Chromosome"/>
</dbReference>
<feature type="transmembrane region" description="Helical" evidence="1">
    <location>
        <begin position="7"/>
        <end position="24"/>
    </location>
</feature>
<sequence>MNRTRLFILGIIVAVVGFGGMWWGQNYIETHPGVVIGDAVMGIFNVQQELPIEARAALFFKDSGLVIGIVGLVIAAVAFVLKGRKGHL</sequence>
<organism evidence="3 4">
    <name type="scientific">Oceanidesulfovibrio marinus</name>
    <dbReference type="NCBI Taxonomy" id="370038"/>
    <lineage>
        <taxon>Bacteria</taxon>
        <taxon>Pseudomonadati</taxon>
        <taxon>Thermodesulfobacteriota</taxon>
        <taxon>Desulfovibrionia</taxon>
        <taxon>Desulfovibrionales</taxon>
        <taxon>Desulfovibrionaceae</taxon>
        <taxon>Oceanidesulfovibrio</taxon>
    </lineage>
</organism>
<reference evidence="2 5" key="2">
    <citation type="submission" date="2019-04" db="EMBL/GenBank/DDBJ databases">
        <title>Isolation and culture of sulfate reducing bacteria from the cold seep of the South China Sea.</title>
        <authorList>
            <person name="Sun C."/>
            <person name="Liu R."/>
        </authorList>
    </citation>
    <scope>NUCLEOTIDE SEQUENCE [LARGE SCALE GENOMIC DNA]</scope>
    <source>
        <strain evidence="2 5">CS1</strain>
    </source>
</reference>
<feature type="transmembrane region" description="Helical" evidence="1">
    <location>
        <begin position="63"/>
        <end position="81"/>
    </location>
</feature>
<proteinExistence type="predicted"/>
<keyword evidence="1" id="KW-0472">Membrane</keyword>
<keyword evidence="5" id="KW-1185">Reference proteome</keyword>
<keyword evidence="1" id="KW-0812">Transmembrane</keyword>
<dbReference type="RefSeq" id="WP_144306642.1">
    <property type="nucleotide sequence ID" value="NZ_CP039543.1"/>
</dbReference>
<gene>
    <name evidence="3" type="ORF">DQK91_17230</name>
    <name evidence="2" type="ORF">E8L03_20515</name>
</gene>
<dbReference type="Proteomes" id="UP000434052">
    <property type="component" value="Unassembled WGS sequence"/>
</dbReference>
<evidence type="ECO:0000313" key="5">
    <source>
        <dbReference type="Proteomes" id="UP000503251"/>
    </source>
</evidence>
<dbReference type="AlphaFoldDB" id="A0A6P1ZCL8"/>
<dbReference type="EMBL" id="CP039543">
    <property type="protein sequence ID" value="QJT11146.1"/>
    <property type="molecule type" value="Genomic_DNA"/>
</dbReference>
<keyword evidence="1" id="KW-1133">Transmembrane helix</keyword>
<accession>A0A6P1ZCL8</accession>
<reference evidence="3 4" key="1">
    <citation type="submission" date="2018-06" db="EMBL/GenBank/DDBJ databases">
        <title>Complete genome of Desulfovibrio marinus P48SEP.</title>
        <authorList>
            <person name="Crispim J.S."/>
            <person name="Vidigal P.M.P."/>
            <person name="Silva L.C.F."/>
            <person name="Araujo L.C."/>
            <person name="Laguardia C.N."/>
            <person name="Dias R.S."/>
            <person name="Sousa M.P."/>
            <person name="Paula S.O."/>
            <person name="Silva C."/>
        </authorList>
    </citation>
    <scope>NUCLEOTIDE SEQUENCE [LARGE SCALE GENOMIC DNA]</scope>
    <source>
        <strain evidence="3 4">P48SEP</strain>
    </source>
</reference>
<evidence type="ECO:0000256" key="1">
    <source>
        <dbReference type="SAM" id="Phobius"/>
    </source>
</evidence>
<dbReference type="OrthoDB" id="9948753at2"/>
<dbReference type="EMBL" id="QMIF01000014">
    <property type="protein sequence ID" value="TVM31683.1"/>
    <property type="molecule type" value="Genomic_DNA"/>
</dbReference>
<protein>
    <submittedName>
        <fullName evidence="3">Uncharacterized protein</fullName>
    </submittedName>
</protein>
<evidence type="ECO:0000313" key="2">
    <source>
        <dbReference type="EMBL" id="QJT11146.1"/>
    </source>
</evidence>